<accession>A0A0C9RYN7</accession>
<dbReference type="InterPro" id="IPR043504">
    <property type="entry name" value="Peptidase_S1_PA_chymotrypsin"/>
</dbReference>
<dbReference type="GO" id="GO:0006508">
    <property type="term" value="P:proteolysis"/>
    <property type="evidence" value="ECO:0007669"/>
    <property type="project" value="InterPro"/>
</dbReference>
<dbReference type="InterPro" id="IPR009003">
    <property type="entry name" value="Peptidase_S1_PA"/>
</dbReference>
<protein>
    <submittedName>
        <fullName evidence="3">MCT1A protein</fullName>
    </submittedName>
</protein>
<evidence type="ECO:0000256" key="1">
    <source>
        <dbReference type="SAM" id="SignalP"/>
    </source>
</evidence>
<dbReference type="EMBL" id="GBYB01014400">
    <property type="protein sequence ID" value="JAG84167.1"/>
    <property type="molecule type" value="Transcribed_RNA"/>
</dbReference>
<feature type="chain" id="PRO_5002203061" evidence="1">
    <location>
        <begin position="22"/>
        <end position="239"/>
    </location>
</feature>
<dbReference type="SUPFAM" id="SSF50494">
    <property type="entry name" value="Trypsin-like serine proteases"/>
    <property type="match status" value="1"/>
</dbReference>
<dbReference type="AlphaFoldDB" id="A0A0C9RYN7"/>
<gene>
    <name evidence="3" type="primary">MCT1A</name>
    <name evidence="3" type="ORF">g.66535</name>
</gene>
<keyword evidence="1" id="KW-0732">Signal</keyword>
<dbReference type="GO" id="GO:0004252">
    <property type="term" value="F:serine-type endopeptidase activity"/>
    <property type="evidence" value="ECO:0007669"/>
    <property type="project" value="InterPro"/>
</dbReference>
<dbReference type="Gene3D" id="2.40.10.10">
    <property type="entry name" value="Trypsin-like serine proteases"/>
    <property type="match status" value="1"/>
</dbReference>
<evidence type="ECO:0000313" key="3">
    <source>
        <dbReference type="EMBL" id="JAG84167.1"/>
    </source>
</evidence>
<name>A0A0C9RYN7_9HYME</name>
<reference evidence="3" key="1">
    <citation type="submission" date="2015-01" db="EMBL/GenBank/DDBJ databases">
        <title>Transcriptome Assembly of Fopius arisanus.</title>
        <authorList>
            <person name="Geib S."/>
        </authorList>
    </citation>
    <scope>NUCLEOTIDE SEQUENCE</scope>
</reference>
<dbReference type="InterPro" id="IPR001254">
    <property type="entry name" value="Trypsin_dom"/>
</dbReference>
<feature type="signal peptide" evidence="1">
    <location>
        <begin position="1"/>
        <end position="21"/>
    </location>
</feature>
<organism evidence="3">
    <name type="scientific">Fopius arisanus</name>
    <dbReference type="NCBI Taxonomy" id="64838"/>
    <lineage>
        <taxon>Eukaryota</taxon>
        <taxon>Metazoa</taxon>
        <taxon>Ecdysozoa</taxon>
        <taxon>Arthropoda</taxon>
        <taxon>Hexapoda</taxon>
        <taxon>Insecta</taxon>
        <taxon>Pterygota</taxon>
        <taxon>Neoptera</taxon>
        <taxon>Endopterygota</taxon>
        <taxon>Hymenoptera</taxon>
        <taxon>Apocrita</taxon>
        <taxon>Ichneumonoidea</taxon>
        <taxon>Braconidae</taxon>
        <taxon>Opiinae</taxon>
        <taxon>Fopius</taxon>
    </lineage>
</organism>
<proteinExistence type="predicted"/>
<feature type="domain" description="Peptidase S1" evidence="2">
    <location>
        <begin position="29"/>
        <end position="203"/>
    </location>
</feature>
<evidence type="ECO:0000259" key="2">
    <source>
        <dbReference type="Pfam" id="PF00089"/>
    </source>
</evidence>
<dbReference type="Pfam" id="PF00089">
    <property type="entry name" value="Trypsin"/>
    <property type="match status" value="1"/>
</dbReference>
<sequence length="239" mass="26669">MAPKFIIILLTTMAILPEIKSNHWGTCLAEPEAFPFIAIINIPEESFSIGALVTANKVLGPEAAFPPQATDMTIDLGCTEVESCAARNIPVSHYLRNHSFRTMIYVLETPVVLTSAIFPIPIRPSGSDDELWCKFLGFDIHNYQELYWINTKIMDQASCLAIRRRIPRNHACFFDENENTVYESANIGGPMICDGFLFGLMSVYPAVDTIQPVQLVSNLTGFRLPNEGTEGFQPMPRSH</sequence>